<keyword evidence="10" id="KW-1185">Reference proteome</keyword>
<dbReference type="PANTHER" id="PTHR37823:SF1">
    <property type="entry name" value="CYTOCHROME C-553-LIKE"/>
    <property type="match status" value="1"/>
</dbReference>
<proteinExistence type="predicted"/>
<keyword evidence="1" id="KW-0813">Transport</keyword>
<dbReference type="PANTHER" id="PTHR37823">
    <property type="entry name" value="CYTOCHROME C-553-LIKE"/>
    <property type="match status" value="1"/>
</dbReference>
<dbReference type="GO" id="GO:0020037">
    <property type="term" value="F:heme binding"/>
    <property type="evidence" value="ECO:0007669"/>
    <property type="project" value="InterPro"/>
</dbReference>
<organism evidence="9 10">
    <name type="scientific">Paraburkholderia sartisoli</name>
    <dbReference type="NCBI Taxonomy" id="83784"/>
    <lineage>
        <taxon>Bacteria</taxon>
        <taxon>Pseudomonadati</taxon>
        <taxon>Pseudomonadota</taxon>
        <taxon>Betaproteobacteria</taxon>
        <taxon>Burkholderiales</taxon>
        <taxon>Burkholderiaceae</taxon>
        <taxon>Paraburkholderia</taxon>
    </lineage>
</organism>
<evidence type="ECO:0000313" key="10">
    <source>
        <dbReference type="Proteomes" id="UP000198638"/>
    </source>
</evidence>
<evidence type="ECO:0000256" key="3">
    <source>
        <dbReference type="ARBA" id="ARBA00022723"/>
    </source>
</evidence>
<evidence type="ECO:0000256" key="7">
    <source>
        <dbReference type="SAM" id="SignalP"/>
    </source>
</evidence>
<keyword evidence="2 6" id="KW-0349">Heme</keyword>
<dbReference type="Gene3D" id="3.40.190.10">
    <property type="entry name" value="Periplasmic binding protein-like II"/>
    <property type="match status" value="2"/>
</dbReference>
<dbReference type="InterPro" id="IPR009056">
    <property type="entry name" value="Cyt_c-like_dom"/>
</dbReference>
<evidence type="ECO:0000256" key="6">
    <source>
        <dbReference type="PROSITE-ProRule" id="PRU00433"/>
    </source>
</evidence>
<dbReference type="AlphaFoldDB" id="A0A1H4H543"/>
<keyword evidence="4" id="KW-0249">Electron transport</keyword>
<reference evidence="10" key="1">
    <citation type="submission" date="2016-10" db="EMBL/GenBank/DDBJ databases">
        <authorList>
            <person name="Varghese N."/>
            <person name="Submissions S."/>
        </authorList>
    </citation>
    <scope>NUCLEOTIDE SEQUENCE [LARGE SCALE GENOMIC DNA]</scope>
    <source>
        <strain evidence="10">LMG 24000</strain>
    </source>
</reference>
<dbReference type="InterPro" id="IPR036909">
    <property type="entry name" value="Cyt_c-like_dom_sf"/>
</dbReference>
<evidence type="ECO:0000256" key="5">
    <source>
        <dbReference type="ARBA" id="ARBA00023004"/>
    </source>
</evidence>
<dbReference type="GO" id="GO:0009055">
    <property type="term" value="F:electron transfer activity"/>
    <property type="evidence" value="ECO:0007669"/>
    <property type="project" value="InterPro"/>
</dbReference>
<dbReference type="PROSITE" id="PS51007">
    <property type="entry name" value="CYTC"/>
    <property type="match status" value="1"/>
</dbReference>
<dbReference type="STRING" id="83784.SAMN05192564_107184"/>
<evidence type="ECO:0000259" key="8">
    <source>
        <dbReference type="PROSITE" id="PS51007"/>
    </source>
</evidence>
<feature type="chain" id="PRO_5011490739" evidence="7">
    <location>
        <begin position="28"/>
        <end position="412"/>
    </location>
</feature>
<accession>A0A1H4H543</accession>
<dbReference type="Pfam" id="PF13442">
    <property type="entry name" value="Cytochrome_CBB3"/>
    <property type="match status" value="1"/>
</dbReference>
<dbReference type="Gene3D" id="1.10.760.10">
    <property type="entry name" value="Cytochrome c-like domain"/>
    <property type="match status" value="1"/>
</dbReference>
<dbReference type="SUPFAM" id="SSF53850">
    <property type="entry name" value="Periplasmic binding protein-like II"/>
    <property type="match status" value="1"/>
</dbReference>
<dbReference type="OrthoDB" id="9779283at2"/>
<gene>
    <name evidence="9" type="ORF">SAMN05192564_107184</name>
</gene>
<evidence type="ECO:0000256" key="4">
    <source>
        <dbReference type="ARBA" id="ARBA00022982"/>
    </source>
</evidence>
<keyword evidence="5 6" id="KW-0408">Iron</keyword>
<dbReference type="EMBL" id="FNRQ01000007">
    <property type="protein sequence ID" value="SEB16500.1"/>
    <property type="molecule type" value="Genomic_DNA"/>
</dbReference>
<dbReference type="InterPro" id="IPR051811">
    <property type="entry name" value="Cytochrome_c550/c551-like"/>
</dbReference>
<feature type="domain" description="Cytochrome c" evidence="8">
    <location>
        <begin position="306"/>
        <end position="385"/>
    </location>
</feature>
<feature type="signal peptide" evidence="7">
    <location>
        <begin position="1"/>
        <end position="27"/>
    </location>
</feature>
<sequence>MTLHLHSLPAAALLVTCAAFMPFDAIAGVRVCTFPGSPSTALDQKVASETFRTAGIAATIVTHGIANGDDDGVSLKELDKTLGHQCDVIAGFPRSPVADATGGKMLFSRGYLRSGYVSIESANVKTTGVAQNTVAAMYASPAQLIAVQQTGVRLDLENTSALSVEAVAAGRARRAIVWYPAVVAYGRAHPEQRFTVSSTASPYADWHLVFAFASSGATLQKSVDAALDKMTADGRLAALTHEWALPASQSAAESAHAPKVSYLERATVPHAQQGGIRLAVAGTSTQGRFIKVSDAASTDVPSFDRMQANHGKALYASSCAKCHGGALQGVTGPALRGPAFAPISNAHLTVGGIFGYMATNMPADRPGKLKDQDYADIMAFLLFSNGYTPGSTKLTADNARTSATKLIAGPAH</sequence>
<name>A0A1H4H543_9BURK</name>
<dbReference type="GO" id="GO:0046872">
    <property type="term" value="F:metal ion binding"/>
    <property type="evidence" value="ECO:0007669"/>
    <property type="project" value="UniProtKB-KW"/>
</dbReference>
<evidence type="ECO:0000313" key="9">
    <source>
        <dbReference type="EMBL" id="SEB16500.1"/>
    </source>
</evidence>
<evidence type="ECO:0000256" key="1">
    <source>
        <dbReference type="ARBA" id="ARBA00022448"/>
    </source>
</evidence>
<dbReference type="Proteomes" id="UP000198638">
    <property type="component" value="Unassembled WGS sequence"/>
</dbReference>
<dbReference type="SUPFAM" id="SSF46626">
    <property type="entry name" value="Cytochrome c"/>
    <property type="match status" value="1"/>
</dbReference>
<protein>
    <submittedName>
        <fullName evidence="9">Cytochrome C oxidase, cbb3-type, subunit III</fullName>
    </submittedName>
</protein>
<keyword evidence="3 6" id="KW-0479">Metal-binding</keyword>
<dbReference type="RefSeq" id="WP_090535969.1">
    <property type="nucleotide sequence ID" value="NZ_FNRQ01000007.1"/>
</dbReference>
<evidence type="ECO:0000256" key="2">
    <source>
        <dbReference type="ARBA" id="ARBA00022617"/>
    </source>
</evidence>
<keyword evidence="7" id="KW-0732">Signal</keyword>